<dbReference type="Pfam" id="PF01551">
    <property type="entry name" value="Peptidase_M23"/>
    <property type="match status" value="1"/>
</dbReference>
<proteinExistence type="predicted"/>
<dbReference type="AlphaFoldDB" id="A0A2W6K129"/>
<gene>
    <name evidence="3" type="ORF">A7X83_14130</name>
</gene>
<comment type="caution">
    <text evidence="3">The sequence shown here is derived from an EMBL/GenBank/DDBJ whole genome shotgun (WGS) entry which is preliminary data.</text>
</comment>
<name>A0A2W6K129_STEMA</name>
<evidence type="ECO:0000256" key="1">
    <source>
        <dbReference type="SAM" id="SignalP"/>
    </source>
</evidence>
<dbReference type="SUPFAM" id="SSF51261">
    <property type="entry name" value="Duplicated hybrid motif"/>
    <property type="match status" value="1"/>
</dbReference>
<accession>A0A2W6K129</accession>
<dbReference type="PANTHER" id="PTHR21666:SF270">
    <property type="entry name" value="MUREIN HYDROLASE ACTIVATOR ENVC"/>
    <property type="match status" value="1"/>
</dbReference>
<evidence type="ECO:0000313" key="3">
    <source>
        <dbReference type="EMBL" id="PZS88792.1"/>
    </source>
</evidence>
<dbReference type="EMBL" id="LXXM01000207">
    <property type="protein sequence ID" value="PZS88792.1"/>
    <property type="molecule type" value="Genomic_DNA"/>
</dbReference>
<evidence type="ECO:0000259" key="2">
    <source>
        <dbReference type="Pfam" id="PF01551"/>
    </source>
</evidence>
<dbReference type="PANTHER" id="PTHR21666">
    <property type="entry name" value="PEPTIDASE-RELATED"/>
    <property type="match status" value="1"/>
</dbReference>
<evidence type="ECO:0000313" key="4">
    <source>
        <dbReference type="Proteomes" id="UP000249614"/>
    </source>
</evidence>
<dbReference type="InterPro" id="IPR016047">
    <property type="entry name" value="M23ase_b-sheet_dom"/>
</dbReference>
<keyword evidence="1" id="KW-0732">Signal</keyword>
<dbReference type="InterPro" id="IPR011055">
    <property type="entry name" value="Dup_hybrid_motif"/>
</dbReference>
<reference evidence="3 4" key="1">
    <citation type="submission" date="2016-05" db="EMBL/GenBank/DDBJ databases">
        <authorList>
            <person name="Lavstsen T."/>
            <person name="Jespersen J.S."/>
        </authorList>
    </citation>
    <scope>NUCLEOTIDE SEQUENCE [LARGE SCALE GENOMIC DNA]</scope>
    <source>
        <strain evidence="3 4">SM-5815</strain>
    </source>
</reference>
<dbReference type="InterPro" id="IPR050570">
    <property type="entry name" value="Cell_wall_metabolism_enzyme"/>
</dbReference>
<dbReference type="CDD" id="cd12797">
    <property type="entry name" value="M23_peptidase"/>
    <property type="match status" value="1"/>
</dbReference>
<organism evidence="3 4">
    <name type="scientific">Stenotrophomonas maltophilia</name>
    <name type="common">Pseudomonas maltophilia</name>
    <name type="synonym">Xanthomonas maltophilia</name>
    <dbReference type="NCBI Taxonomy" id="40324"/>
    <lineage>
        <taxon>Bacteria</taxon>
        <taxon>Pseudomonadati</taxon>
        <taxon>Pseudomonadota</taxon>
        <taxon>Gammaproteobacteria</taxon>
        <taxon>Lysobacterales</taxon>
        <taxon>Lysobacteraceae</taxon>
        <taxon>Stenotrophomonas</taxon>
        <taxon>Stenotrophomonas maltophilia group</taxon>
    </lineage>
</organism>
<dbReference type="Proteomes" id="UP000249614">
    <property type="component" value="Unassembled WGS sequence"/>
</dbReference>
<sequence length="393" mass="42060">MMSSTLRCLALLAGLSLAMPARASSVEQLPLPVGCQVVQRTDAAGRAVDAAEPAFPPVQLEVRTPFAPSAFSAGGYRYLVYELQLQNRSEDALHINALDILASTPDGDDRLLTVSGNTLRDQMSLVGGGAIDAAHTLQAGRAATVFLCIALNEASPVPERLVHRIALDGAAAEGPEVGTRHGVVKVLSSPVRGSHWLADNGLALDRHHRPGVFVAGGVAQTSRRYAIDWKRRIDGELLKGDPRDVRSYHAYGQPVFAVADATVVEARGGFPDNIPRTSAGFTPAVPLSMESLAGNSVVLDLGEGQFAHYAHLQPGSVTVKAGQRVRRGEPLANIGNSGDARWPHLHFQVTTGPGIMSSEGVPFVLDHFRIREPSGKWEARHTEFPLPEHELDF</sequence>
<feature type="signal peptide" evidence="1">
    <location>
        <begin position="1"/>
        <end position="23"/>
    </location>
</feature>
<feature type="chain" id="PRO_5016158176" description="M23ase beta-sheet core domain-containing protein" evidence="1">
    <location>
        <begin position="24"/>
        <end position="393"/>
    </location>
</feature>
<dbReference type="GO" id="GO:0004222">
    <property type="term" value="F:metalloendopeptidase activity"/>
    <property type="evidence" value="ECO:0007669"/>
    <property type="project" value="TreeGrafter"/>
</dbReference>
<dbReference type="Gene3D" id="2.70.70.10">
    <property type="entry name" value="Glucose Permease (Domain IIA)"/>
    <property type="match status" value="1"/>
</dbReference>
<feature type="domain" description="M23ase beta-sheet core" evidence="2">
    <location>
        <begin position="250"/>
        <end position="350"/>
    </location>
</feature>
<protein>
    <recommendedName>
        <fullName evidence="2">M23ase beta-sheet core domain-containing protein</fullName>
    </recommendedName>
</protein>